<dbReference type="Proteomes" id="UP001062846">
    <property type="component" value="Chromosome 5"/>
</dbReference>
<accession>A0ACC0NUR0</accession>
<organism evidence="1 2">
    <name type="scientific">Rhododendron molle</name>
    <name type="common">Chinese azalea</name>
    <name type="synonym">Azalea mollis</name>
    <dbReference type="NCBI Taxonomy" id="49168"/>
    <lineage>
        <taxon>Eukaryota</taxon>
        <taxon>Viridiplantae</taxon>
        <taxon>Streptophyta</taxon>
        <taxon>Embryophyta</taxon>
        <taxon>Tracheophyta</taxon>
        <taxon>Spermatophyta</taxon>
        <taxon>Magnoliopsida</taxon>
        <taxon>eudicotyledons</taxon>
        <taxon>Gunneridae</taxon>
        <taxon>Pentapetalae</taxon>
        <taxon>asterids</taxon>
        <taxon>Ericales</taxon>
        <taxon>Ericaceae</taxon>
        <taxon>Ericoideae</taxon>
        <taxon>Rhodoreae</taxon>
        <taxon>Rhododendron</taxon>
    </lineage>
</organism>
<evidence type="ECO:0000313" key="2">
    <source>
        <dbReference type="Proteomes" id="UP001062846"/>
    </source>
</evidence>
<name>A0ACC0NUR0_RHOML</name>
<proteinExistence type="predicted"/>
<gene>
    <name evidence="1" type="ORF">RHMOL_Rhmol05G0300300</name>
</gene>
<protein>
    <submittedName>
        <fullName evidence="1">Uncharacterized protein</fullName>
    </submittedName>
</protein>
<reference evidence="1" key="1">
    <citation type="submission" date="2022-02" db="EMBL/GenBank/DDBJ databases">
        <title>Plant Genome Project.</title>
        <authorList>
            <person name="Zhang R.-G."/>
        </authorList>
    </citation>
    <scope>NUCLEOTIDE SEQUENCE</scope>
    <source>
        <strain evidence="1">AT1</strain>
    </source>
</reference>
<evidence type="ECO:0000313" key="1">
    <source>
        <dbReference type="EMBL" id="KAI8557006.1"/>
    </source>
</evidence>
<comment type="caution">
    <text evidence="1">The sequence shown here is derived from an EMBL/GenBank/DDBJ whole genome shotgun (WGS) entry which is preliminary data.</text>
</comment>
<dbReference type="EMBL" id="CM046392">
    <property type="protein sequence ID" value="KAI8557006.1"/>
    <property type="molecule type" value="Genomic_DNA"/>
</dbReference>
<sequence length="327" mass="37395">MQKTGLEEEDSKKPAMEGSRSTVAMTAFRLPFEITIEILSRLPVKSLLRFKSVCKTWYDLIQTPHFISKNLLTHSTRNHTPLLETSFILVNENDEMSLIYNDGCNKGPIKLDFPFLDISYNRSTWGYGWDSCLLIGGISNVLVCISLSIVGCPLFLCNPSTRQFREIPNFHWNYENGHRVSFGFGFHPSTNDYKLIQIVLYSSPIRKYNIRADLYVMSTDIWTEIDFNKLSLFLGEMNEWGEYDSLVIIAGSSATALNGVFYWPACVVPTDQVVVMSFDMGNEVFRRIRTPECLHKMGNLTDWKFTELDDKIALVVSHNERALMCGC</sequence>
<keyword evidence="2" id="KW-1185">Reference proteome</keyword>